<evidence type="ECO:0000313" key="4">
    <source>
        <dbReference type="EMBL" id="KMZ64431.1"/>
    </source>
</evidence>
<dbReference type="Pfam" id="PF20431">
    <property type="entry name" value="E_motif"/>
    <property type="match status" value="1"/>
</dbReference>
<dbReference type="GO" id="GO:0009451">
    <property type="term" value="P:RNA modification"/>
    <property type="evidence" value="ECO:0000318"/>
    <property type="project" value="GO_Central"/>
</dbReference>
<reference evidence="5" key="1">
    <citation type="journal article" date="2016" name="Nature">
        <title>The genome of the seagrass Zostera marina reveals angiosperm adaptation to the sea.</title>
        <authorList>
            <person name="Olsen J.L."/>
            <person name="Rouze P."/>
            <person name="Verhelst B."/>
            <person name="Lin Y.-C."/>
            <person name="Bayer T."/>
            <person name="Collen J."/>
            <person name="Dattolo E."/>
            <person name="De Paoli E."/>
            <person name="Dittami S."/>
            <person name="Maumus F."/>
            <person name="Michel G."/>
            <person name="Kersting A."/>
            <person name="Lauritano C."/>
            <person name="Lohaus R."/>
            <person name="Toepel M."/>
            <person name="Tonon T."/>
            <person name="Vanneste K."/>
            <person name="Amirebrahimi M."/>
            <person name="Brakel J."/>
            <person name="Bostroem C."/>
            <person name="Chovatia M."/>
            <person name="Grimwood J."/>
            <person name="Jenkins J.W."/>
            <person name="Jueterbock A."/>
            <person name="Mraz A."/>
            <person name="Stam W.T."/>
            <person name="Tice H."/>
            <person name="Bornberg-Bauer E."/>
            <person name="Green P.J."/>
            <person name="Pearson G.A."/>
            <person name="Procaccini G."/>
            <person name="Duarte C.M."/>
            <person name="Schmutz J."/>
            <person name="Reusch T.B.H."/>
            <person name="Van de Peer Y."/>
        </authorList>
    </citation>
    <scope>NUCLEOTIDE SEQUENCE [LARGE SCALE GENOMIC DNA]</scope>
    <source>
        <strain evidence="5">cv. Finnish</strain>
    </source>
</reference>
<comment type="caution">
    <text evidence="4">The sequence shown here is derived from an EMBL/GenBank/DDBJ whole genome shotgun (WGS) entry which is preliminary data.</text>
</comment>
<evidence type="ECO:0000313" key="5">
    <source>
        <dbReference type="Proteomes" id="UP000036987"/>
    </source>
</evidence>
<sequence>MFITRSLTKNSNLLLVLFIKSHRRNAHSIAASRTHSHLIKSGAATDIYSWNSILTSYGKTRNLNDAQKLFDEIPLPDPVSWNAMISSHVAHRSYNAVWDLFRCMIRRKIEFDTYTLGSVLKSIACVGELSFAWQLQCLLIKTGFDGDVYCGTALVDVYSKCWKMKDADMIFRQLPVRNVVSWNTMITGFVGIDDFDRALATFRWMEKEGLISPDEGTFSSMLSLVDLVTQLHAKIVKHGWEVDTVVCNAMITAYSSHHGSSIKDIVKMFDEMTESIRNLVTWNSMLAAFASAGEIDSAISLFINMTKLSGIEPDMYTFTSAISSCFDNSTSNLNSRFSQGKALHGLVIQKGFDSTVPVSNSLITMYVKKAGAAGNTNSNGGLSMDDAVRCFDSMETKDSVTWNSMLTGLSQSGFSEKAMKFFRRMHRSSQIKTDHFAFSAALRSCSDLAVLDLGTQVHSSLVKSGFGSNEFVTSSLIYMYSKSGVLLLSRRAFDESTKSTSVTWNSIIFAYAQHGKGRLSLEIFSTMSRVGIKPDHITFVGILSACSHGGLIKEGTEILKTIDKVHGISLRMEHYACGVDLFGRAGRIDLAMDLIKSMPFKPDSMVWMTLLGACRIHGEVELANVVARRLLSSVPDEHSTYVVLSGIYSGLKMWEGKALVQKIMRDRGVCKVPGWSWIEIDNQVHSFNAGDRSHRRSDSIYSILDELMDEIRRRKRKINIS</sequence>
<organism evidence="4 5">
    <name type="scientific">Zostera marina</name>
    <name type="common">Eelgrass</name>
    <dbReference type="NCBI Taxonomy" id="29655"/>
    <lineage>
        <taxon>Eukaryota</taxon>
        <taxon>Viridiplantae</taxon>
        <taxon>Streptophyta</taxon>
        <taxon>Embryophyta</taxon>
        <taxon>Tracheophyta</taxon>
        <taxon>Spermatophyta</taxon>
        <taxon>Magnoliopsida</taxon>
        <taxon>Liliopsida</taxon>
        <taxon>Zosteraceae</taxon>
        <taxon>Zostera</taxon>
    </lineage>
</organism>
<feature type="repeat" description="PPR" evidence="3">
    <location>
        <begin position="278"/>
        <end position="313"/>
    </location>
</feature>
<comment type="similarity">
    <text evidence="2">Belongs to the PPR family. PCMP-E subfamily.</text>
</comment>
<feature type="repeat" description="PPR" evidence="3">
    <location>
        <begin position="77"/>
        <end position="111"/>
    </location>
</feature>
<accession>A0A0K9P5X4</accession>
<evidence type="ECO:0000256" key="3">
    <source>
        <dbReference type="PROSITE-ProRule" id="PRU00708"/>
    </source>
</evidence>
<feature type="repeat" description="PPR" evidence="3">
    <location>
        <begin position="398"/>
        <end position="432"/>
    </location>
</feature>
<dbReference type="InterPro" id="IPR002885">
    <property type="entry name" value="PPR_rpt"/>
</dbReference>
<dbReference type="OMA" id="AYSQCGS"/>
<dbReference type="GO" id="GO:0003723">
    <property type="term" value="F:RNA binding"/>
    <property type="evidence" value="ECO:0000318"/>
    <property type="project" value="GO_Central"/>
</dbReference>
<proteinExistence type="inferred from homology"/>
<dbReference type="Gene3D" id="1.25.40.10">
    <property type="entry name" value="Tetratricopeptide repeat domain"/>
    <property type="match status" value="6"/>
</dbReference>
<keyword evidence="1" id="KW-0677">Repeat</keyword>
<dbReference type="FunFam" id="1.25.40.10:FF:000205">
    <property type="entry name" value="Pentatricopeptide repeat-containing protein, mitochondrial"/>
    <property type="match status" value="1"/>
</dbReference>
<dbReference type="InterPro" id="IPR046849">
    <property type="entry name" value="E2_motif"/>
</dbReference>
<dbReference type="OrthoDB" id="1929236at2759"/>
<feature type="repeat" description="PPR" evidence="3">
    <location>
        <begin position="178"/>
        <end position="212"/>
    </location>
</feature>
<dbReference type="NCBIfam" id="TIGR00756">
    <property type="entry name" value="PPR"/>
    <property type="match status" value="4"/>
</dbReference>
<protein>
    <recommendedName>
        <fullName evidence="6">Pentatricopeptide repeat-containing protein</fullName>
    </recommendedName>
</protein>
<dbReference type="PANTHER" id="PTHR47926:SF372">
    <property type="entry name" value="PENTATRICOPEPTIDE REPEAT-CONTAINING PROTEIN"/>
    <property type="match status" value="1"/>
</dbReference>
<dbReference type="InterPro" id="IPR046960">
    <property type="entry name" value="PPR_At4g14850-like_plant"/>
</dbReference>
<feature type="repeat" description="PPR" evidence="3">
    <location>
        <begin position="500"/>
        <end position="534"/>
    </location>
</feature>
<dbReference type="EMBL" id="LFYR01001151">
    <property type="protein sequence ID" value="KMZ64431.1"/>
    <property type="molecule type" value="Genomic_DNA"/>
</dbReference>
<dbReference type="GO" id="GO:0005739">
    <property type="term" value="C:mitochondrion"/>
    <property type="evidence" value="ECO:0000318"/>
    <property type="project" value="GO_Central"/>
</dbReference>
<dbReference type="PANTHER" id="PTHR47926">
    <property type="entry name" value="PENTATRICOPEPTIDE REPEAT-CONTAINING PROTEIN"/>
    <property type="match status" value="1"/>
</dbReference>
<dbReference type="FunFam" id="1.25.40.10:FF:000158">
    <property type="entry name" value="pentatricopeptide repeat-containing protein At2g33680"/>
    <property type="match status" value="1"/>
</dbReference>
<dbReference type="InterPro" id="IPR046848">
    <property type="entry name" value="E_motif"/>
</dbReference>
<dbReference type="AlphaFoldDB" id="A0A0K9P5X4"/>
<evidence type="ECO:0008006" key="6">
    <source>
        <dbReference type="Google" id="ProtNLM"/>
    </source>
</evidence>
<dbReference type="GO" id="GO:0099402">
    <property type="term" value="P:plant organ development"/>
    <property type="evidence" value="ECO:0007669"/>
    <property type="project" value="UniProtKB-ARBA"/>
</dbReference>
<dbReference type="Proteomes" id="UP000036987">
    <property type="component" value="Unassembled WGS sequence"/>
</dbReference>
<dbReference type="PROSITE" id="PS51375">
    <property type="entry name" value="PPR"/>
    <property type="match status" value="5"/>
</dbReference>
<keyword evidence="5" id="KW-1185">Reference proteome</keyword>
<dbReference type="InterPro" id="IPR011990">
    <property type="entry name" value="TPR-like_helical_dom_sf"/>
</dbReference>
<gene>
    <name evidence="4" type="ORF">ZOSMA_36G00360</name>
</gene>
<dbReference type="Pfam" id="PF01535">
    <property type="entry name" value="PPR"/>
    <property type="match status" value="2"/>
</dbReference>
<dbReference type="Pfam" id="PF13041">
    <property type="entry name" value="PPR_2"/>
    <property type="match status" value="4"/>
</dbReference>
<name>A0A0K9P5X4_ZOSMR</name>
<evidence type="ECO:0000256" key="2">
    <source>
        <dbReference type="ARBA" id="ARBA00061659"/>
    </source>
</evidence>
<dbReference type="Pfam" id="PF20430">
    <property type="entry name" value="Eplus_motif"/>
    <property type="match status" value="1"/>
</dbReference>
<evidence type="ECO:0000256" key="1">
    <source>
        <dbReference type="ARBA" id="ARBA00022737"/>
    </source>
</evidence>